<dbReference type="Gene3D" id="2.40.30.170">
    <property type="match status" value="1"/>
</dbReference>
<accession>A0A0H3U7X7</accession>
<sequence length="295" mass="32295">MKKIIYIAMAATMVACSGEKNEFDATGVFEATEVTVSAEQTGKLLTFDVTEGSKVDAGVEVGLVDTVQLYLKARQIGATKLVYSAQMPEVQKQLAGLKQQLEKARQEEARFASLVKEGASNQKVLDDASSQVAVLQKQVDALQSTLQNSTNSLSAQMNTADVQQLQVIDQLHKCHISSPISGVVLEKYAECGEFTAIGKPLFKVADINNIYLRAYITADQLTGLKLGQKVRVYADQGKDGRKEYEGTLTWIADKAEFTPKTIQTRDERANLVYAIKVSVKNDGLIKMGMYGEIKL</sequence>
<evidence type="ECO:0000256" key="1">
    <source>
        <dbReference type="ARBA" id="ARBA00004196"/>
    </source>
</evidence>
<dbReference type="EMBL" id="KF540239">
    <property type="protein sequence ID" value="AIF26596.1"/>
    <property type="molecule type" value="Genomic_DNA"/>
</dbReference>
<dbReference type="InterPro" id="IPR050465">
    <property type="entry name" value="UPF0194_transport"/>
</dbReference>
<dbReference type="Gene3D" id="1.10.287.470">
    <property type="entry name" value="Helix hairpin bin"/>
    <property type="match status" value="1"/>
</dbReference>
<evidence type="ECO:0000313" key="4">
    <source>
        <dbReference type="EMBL" id="AIF26596.1"/>
    </source>
</evidence>
<reference evidence="4" key="1">
    <citation type="submission" date="2013-08" db="EMBL/GenBank/DDBJ databases">
        <title>Comparison of modified E. coli strains.</title>
        <authorList>
            <person name="Juergensen J."/>
            <person name="Bonge A."/>
            <person name="Streit W.R."/>
        </authorList>
    </citation>
    <scope>NUCLEOTIDE SEQUENCE</scope>
</reference>
<dbReference type="GO" id="GO:0030313">
    <property type="term" value="C:cell envelope"/>
    <property type="evidence" value="ECO:0007669"/>
    <property type="project" value="UniProtKB-SubCell"/>
</dbReference>
<keyword evidence="2 3" id="KW-0175">Coiled coil</keyword>
<comment type="subcellular location">
    <subcellularLocation>
        <location evidence="1">Cell envelope</location>
    </subcellularLocation>
</comment>
<evidence type="ECO:0000256" key="2">
    <source>
        <dbReference type="ARBA" id="ARBA00023054"/>
    </source>
</evidence>
<organism evidence="4">
    <name type="scientific">uncultured bacterium fosmid pJB69A5</name>
    <dbReference type="NCBI Taxonomy" id="1478067"/>
    <lineage>
        <taxon>Bacteria</taxon>
        <taxon>environmental samples</taxon>
    </lineage>
</organism>
<dbReference type="PANTHER" id="PTHR32347">
    <property type="entry name" value="EFFLUX SYSTEM COMPONENT YKNX-RELATED"/>
    <property type="match status" value="1"/>
</dbReference>
<evidence type="ECO:0000256" key="3">
    <source>
        <dbReference type="SAM" id="Coils"/>
    </source>
</evidence>
<protein>
    <submittedName>
        <fullName evidence="4">Putative membrane protein</fullName>
    </submittedName>
</protein>
<proteinExistence type="predicted"/>
<dbReference type="AlphaFoldDB" id="A0A0H3U7X7"/>
<dbReference type="PANTHER" id="PTHR32347:SF23">
    <property type="entry name" value="BLL5650 PROTEIN"/>
    <property type="match status" value="1"/>
</dbReference>
<dbReference type="SUPFAM" id="SSF111369">
    <property type="entry name" value="HlyD-like secretion proteins"/>
    <property type="match status" value="1"/>
</dbReference>
<feature type="coiled-coil region" evidence="3">
    <location>
        <begin position="87"/>
        <end position="152"/>
    </location>
</feature>
<dbReference type="Gene3D" id="2.40.50.100">
    <property type="match status" value="1"/>
</dbReference>
<name>A0A0H3U7X7_9BACT</name>
<dbReference type="PROSITE" id="PS51257">
    <property type="entry name" value="PROKAR_LIPOPROTEIN"/>
    <property type="match status" value="1"/>
</dbReference>